<dbReference type="Proteomes" id="UP000237983">
    <property type="component" value="Unassembled WGS sequence"/>
</dbReference>
<proteinExistence type="inferred from homology"/>
<comment type="catalytic activity">
    <reaction evidence="2">
        <text>oxidized coenzyme F420-(gamma-L-Glu)(n) + a quinol + H(+) = reduced coenzyme F420-(gamma-L-Glu)(n) + a quinone</text>
        <dbReference type="Rhea" id="RHEA:39663"/>
        <dbReference type="Rhea" id="RHEA-COMP:12939"/>
        <dbReference type="Rhea" id="RHEA-COMP:14378"/>
        <dbReference type="ChEBI" id="CHEBI:15378"/>
        <dbReference type="ChEBI" id="CHEBI:24646"/>
        <dbReference type="ChEBI" id="CHEBI:132124"/>
        <dbReference type="ChEBI" id="CHEBI:133980"/>
        <dbReference type="ChEBI" id="CHEBI:139511"/>
    </reaction>
</comment>
<sequence>MSARETFTDRWMTAMSHAHRLLLKASRGQLGATLGPMKVVELHTIGRRSGKMRSAMLSAPIVEDGRYILIASKGGDDRDPFWFSNLVANPDVELTVGGVTLLMRARVADAEEKAALWPRVTAAYGGYSRYQEKTARDIPVVICEPR</sequence>
<protein>
    <submittedName>
        <fullName evidence="3">Deazaflavin-dependent oxidoreductase (Nitroreductase family)</fullName>
    </submittedName>
</protein>
<dbReference type="NCBIfam" id="TIGR00026">
    <property type="entry name" value="hi_GC_TIGR00026"/>
    <property type="match status" value="1"/>
</dbReference>
<reference evidence="3 4" key="1">
    <citation type="submission" date="2018-03" db="EMBL/GenBank/DDBJ databases">
        <title>Genomic Encyclopedia of Type Strains, Phase III (KMG-III): the genomes of soil and plant-associated and newly described type strains.</title>
        <authorList>
            <person name="Whitman W."/>
        </authorList>
    </citation>
    <scope>NUCLEOTIDE SEQUENCE [LARGE SCALE GENOMIC DNA]</scope>
    <source>
        <strain evidence="3 4">CGMCC 1.12484</strain>
    </source>
</reference>
<dbReference type="InterPro" id="IPR004378">
    <property type="entry name" value="F420H2_quin_Rdtase"/>
</dbReference>
<dbReference type="OrthoDB" id="8225825at2"/>
<dbReference type="SUPFAM" id="SSF50475">
    <property type="entry name" value="FMN-binding split barrel"/>
    <property type="match status" value="1"/>
</dbReference>
<comment type="similarity">
    <text evidence="1">Belongs to the F420H(2)-dependent quinone reductase family.</text>
</comment>
<evidence type="ECO:0000256" key="2">
    <source>
        <dbReference type="ARBA" id="ARBA00049106"/>
    </source>
</evidence>
<evidence type="ECO:0000256" key="1">
    <source>
        <dbReference type="ARBA" id="ARBA00008710"/>
    </source>
</evidence>
<dbReference type="Gene3D" id="2.30.110.10">
    <property type="entry name" value="Electron Transport, Fmn-binding Protein, Chain A"/>
    <property type="match status" value="1"/>
</dbReference>
<keyword evidence="4" id="KW-1185">Reference proteome</keyword>
<name>A0A2T0VGR3_9MICO</name>
<dbReference type="RefSeq" id="WP_106210171.1">
    <property type="nucleotide sequence ID" value="NZ_PVTL01000002.1"/>
</dbReference>
<dbReference type="AlphaFoldDB" id="A0A2T0VGR3"/>
<organism evidence="3 4">
    <name type="scientific">Glaciihabitans tibetensis</name>
    <dbReference type="NCBI Taxonomy" id="1266600"/>
    <lineage>
        <taxon>Bacteria</taxon>
        <taxon>Bacillati</taxon>
        <taxon>Actinomycetota</taxon>
        <taxon>Actinomycetes</taxon>
        <taxon>Micrococcales</taxon>
        <taxon>Microbacteriaceae</taxon>
        <taxon>Glaciihabitans</taxon>
    </lineage>
</organism>
<dbReference type="PANTHER" id="PTHR39428">
    <property type="entry name" value="F420H(2)-DEPENDENT QUINONE REDUCTASE RV1261C"/>
    <property type="match status" value="1"/>
</dbReference>
<gene>
    <name evidence="3" type="ORF">B0I08_10274</name>
</gene>
<evidence type="ECO:0000313" key="3">
    <source>
        <dbReference type="EMBL" id="PRY69402.1"/>
    </source>
</evidence>
<comment type="caution">
    <text evidence="3">The sequence shown here is derived from an EMBL/GenBank/DDBJ whole genome shotgun (WGS) entry which is preliminary data.</text>
</comment>
<dbReference type="GO" id="GO:0016491">
    <property type="term" value="F:oxidoreductase activity"/>
    <property type="evidence" value="ECO:0007669"/>
    <property type="project" value="InterPro"/>
</dbReference>
<dbReference type="GO" id="GO:0070967">
    <property type="term" value="F:coenzyme F420 binding"/>
    <property type="evidence" value="ECO:0007669"/>
    <property type="project" value="TreeGrafter"/>
</dbReference>
<dbReference type="PANTHER" id="PTHR39428:SF3">
    <property type="entry name" value="DEAZAFLAVIN-DEPENDENT NITROREDUCTASE"/>
    <property type="match status" value="1"/>
</dbReference>
<dbReference type="Pfam" id="PF04075">
    <property type="entry name" value="F420H2_quin_red"/>
    <property type="match status" value="1"/>
</dbReference>
<evidence type="ECO:0000313" key="4">
    <source>
        <dbReference type="Proteomes" id="UP000237983"/>
    </source>
</evidence>
<dbReference type="InterPro" id="IPR012349">
    <property type="entry name" value="Split_barrel_FMN-bd"/>
</dbReference>
<dbReference type="GO" id="GO:0005886">
    <property type="term" value="C:plasma membrane"/>
    <property type="evidence" value="ECO:0007669"/>
    <property type="project" value="TreeGrafter"/>
</dbReference>
<dbReference type="EMBL" id="PVTL01000002">
    <property type="protein sequence ID" value="PRY69402.1"/>
    <property type="molecule type" value="Genomic_DNA"/>
</dbReference>
<accession>A0A2T0VGR3</accession>